<evidence type="ECO:0000313" key="3">
    <source>
        <dbReference type="EMBL" id="THU78565.1"/>
    </source>
</evidence>
<name>A0A4V4HBA0_DENBC</name>
<proteinExistence type="predicted"/>
<feature type="region of interest" description="Disordered" evidence="1">
    <location>
        <begin position="1"/>
        <end position="149"/>
    </location>
</feature>
<dbReference type="OrthoDB" id="2803562at2759"/>
<dbReference type="Proteomes" id="UP000297245">
    <property type="component" value="Unassembled WGS sequence"/>
</dbReference>
<organism evidence="3 4">
    <name type="scientific">Dendrothele bispora (strain CBS 962.96)</name>
    <dbReference type="NCBI Taxonomy" id="1314807"/>
    <lineage>
        <taxon>Eukaryota</taxon>
        <taxon>Fungi</taxon>
        <taxon>Dikarya</taxon>
        <taxon>Basidiomycota</taxon>
        <taxon>Agaricomycotina</taxon>
        <taxon>Agaricomycetes</taxon>
        <taxon>Agaricomycetidae</taxon>
        <taxon>Agaricales</taxon>
        <taxon>Agaricales incertae sedis</taxon>
        <taxon>Dendrothele</taxon>
    </lineage>
</organism>
<feature type="compositionally biased region" description="Polar residues" evidence="1">
    <location>
        <begin position="104"/>
        <end position="119"/>
    </location>
</feature>
<evidence type="ECO:0000259" key="2">
    <source>
        <dbReference type="Pfam" id="PF20149"/>
    </source>
</evidence>
<dbReference type="Pfam" id="PF20149">
    <property type="entry name" value="DUF6532"/>
    <property type="match status" value="1"/>
</dbReference>
<feature type="compositionally biased region" description="Basic residues" evidence="1">
    <location>
        <begin position="57"/>
        <end position="72"/>
    </location>
</feature>
<gene>
    <name evidence="3" type="ORF">K435DRAFT_811442</name>
</gene>
<feature type="compositionally biased region" description="Acidic residues" evidence="1">
    <location>
        <begin position="78"/>
        <end position="92"/>
    </location>
</feature>
<feature type="compositionally biased region" description="Low complexity" evidence="1">
    <location>
        <begin position="177"/>
        <end position="189"/>
    </location>
</feature>
<feature type="domain" description="DUF6532" evidence="2">
    <location>
        <begin position="341"/>
        <end position="555"/>
    </location>
</feature>
<feature type="region of interest" description="Disordered" evidence="1">
    <location>
        <begin position="164"/>
        <end position="282"/>
    </location>
</feature>
<keyword evidence="4" id="KW-1185">Reference proteome</keyword>
<dbReference type="AlphaFoldDB" id="A0A4V4HBA0"/>
<dbReference type="EMBL" id="ML180172">
    <property type="protein sequence ID" value="THU78565.1"/>
    <property type="molecule type" value="Genomic_DNA"/>
</dbReference>
<evidence type="ECO:0000313" key="4">
    <source>
        <dbReference type="Proteomes" id="UP000297245"/>
    </source>
</evidence>
<dbReference type="InterPro" id="IPR045341">
    <property type="entry name" value="DUF6532"/>
</dbReference>
<accession>A0A4V4HBA0</accession>
<evidence type="ECO:0000256" key="1">
    <source>
        <dbReference type="SAM" id="MobiDB-lite"/>
    </source>
</evidence>
<protein>
    <recommendedName>
        <fullName evidence="2">DUF6532 domain-containing protein</fullName>
    </recommendedName>
</protein>
<reference evidence="3 4" key="1">
    <citation type="journal article" date="2019" name="Nat. Ecol. Evol.">
        <title>Megaphylogeny resolves global patterns of mushroom evolution.</title>
        <authorList>
            <person name="Varga T."/>
            <person name="Krizsan K."/>
            <person name="Foldi C."/>
            <person name="Dima B."/>
            <person name="Sanchez-Garcia M."/>
            <person name="Sanchez-Ramirez S."/>
            <person name="Szollosi G.J."/>
            <person name="Szarkandi J.G."/>
            <person name="Papp V."/>
            <person name="Albert L."/>
            <person name="Andreopoulos W."/>
            <person name="Angelini C."/>
            <person name="Antonin V."/>
            <person name="Barry K.W."/>
            <person name="Bougher N.L."/>
            <person name="Buchanan P."/>
            <person name="Buyck B."/>
            <person name="Bense V."/>
            <person name="Catcheside P."/>
            <person name="Chovatia M."/>
            <person name="Cooper J."/>
            <person name="Damon W."/>
            <person name="Desjardin D."/>
            <person name="Finy P."/>
            <person name="Geml J."/>
            <person name="Haridas S."/>
            <person name="Hughes K."/>
            <person name="Justo A."/>
            <person name="Karasinski D."/>
            <person name="Kautmanova I."/>
            <person name="Kiss B."/>
            <person name="Kocsube S."/>
            <person name="Kotiranta H."/>
            <person name="LaButti K.M."/>
            <person name="Lechner B.E."/>
            <person name="Liimatainen K."/>
            <person name="Lipzen A."/>
            <person name="Lukacs Z."/>
            <person name="Mihaltcheva S."/>
            <person name="Morgado L.N."/>
            <person name="Niskanen T."/>
            <person name="Noordeloos M.E."/>
            <person name="Ohm R.A."/>
            <person name="Ortiz-Santana B."/>
            <person name="Ovrebo C."/>
            <person name="Racz N."/>
            <person name="Riley R."/>
            <person name="Savchenko A."/>
            <person name="Shiryaev A."/>
            <person name="Soop K."/>
            <person name="Spirin V."/>
            <person name="Szebenyi C."/>
            <person name="Tomsovsky M."/>
            <person name="Tulloss R.E."/>
            <person name="Uehling J."/>
            <person name="Grigoriev I.V."/>
            <person name="Vagvolgyi C."/>
            <person name="Papp T."/>
            <person name="Martin F.M."/>
            <person name="Miettinen O."/>
            <person name="Hibbett D.S."/>
            <person name="Nagy L.G."/>
        </authorList>
    </citation>
    <scope>NUCLEOTIDE SEQUENCE [LARGE SCALE GENOMIC DNA]</scope>
    <source>
        <strain evidence="3 4">CBS 962.96</strain>
    </source>
</reference>
<sequence>MSQNTRRAKLVALANSKQQSNAQPKRKDVPDAPGPPSKKKKTVITETQNSSESTKKGPQKSHSARTRSRAQKRSQAPEDSDKDCQIESESEGDFLLVTLKPKNNKNSKAPVQPAKSRQPTRSREALEDTEEDESGGSNGEMSDDNCSADEEAVQLLEAEAPVVFTAVDDAKQSNRQYRSSSRTSTYSDDLSIPPATDTDGGFTDFNDEYDEPIDATQKRRPSATENWDIGPDLSDDEMRPEPQPPKSFRRRAQKLRSEVINQPSSSDRSATAEQPVATSNTAVVGTDNGPWLVRTRILTVLKGRTTVLASLNVQSKYIRDLFDLAIKVGKLDMMTGSRYCPVNSELKSLADAALTSACERLGFTENNDILDRLRDGDYNTYAKVLITYVAHRIGMERKDLKTTQTATVLASFGFNNDMEDRTKAQQLLLNYTYHYACLPSGSHDNSKPFEHPVVSRYIGAMFFGNNTYSKLLATRKDVFVSSVPQKAEELELPPGLVALSVAAVILYFLALSRYATYTPFQIHAILQDYSRSCNENFPSKELAGVWKTALAILDNIKKVNKLRYHSLMHKLYISASGALPLAQHGLTNEQILNAVDWAALAEAPTDRFDTNCQ</sequence>
<feature type="compositionally biased region" description="Polar residues" evidence="1">
    <location>
        <begin position="259"/>
        <end position="282"/>
    </location>
</feature>